<dbReference type="GO" id="GO:0009279">
    <property type="term" value="C:cell outer membrane"/>
    <property type="evidence" value="ECO:0007669"/>
    <property type="project" value="UniProtKB-SubCell"/>
</dbReference>
<feature type="domain" description="OmpA-like" evidence="6">
    <location>
        <begin position="154"/>
        <end position="273"/>
    </location>
</feature>
<dbReference type="Gene3D" id="3.30.1330.60">
    <property type="entry name" value="OmpA-like domain"/>
    <property type="match status" value="2"/>
</dbReference>
<evidence type="ECO:0000259" key="6">
    <source>
        <dbReference type="PROSITE" id="PS51123"/>
    </source>
</evidence>
<dbReference type="InterPro" id="IPR050330">
    <property type="entry name" value="Bact_OuterMem_StrucFunc"/>
</dbReference>
<sequence>MKIYFKIAAFLFVSSLYAQDLPVQKVYFEFDRYVLIKKEQNTILDFIRKLDTSKIKTVAIYGYCDDRGTDGYNFKLSDNRVNYVQKILLSHGIKSKKIIVTEGRGSIDLNKDTVANLHETRARNRRVDIVMVQKSISEDYFKNHRKFQSVQNQHKVGDLIILENILFEMGSSDPTLESRQQLDKVVAALQKNKTVQFEIRGHVCCTSKIYVDAVDRDSQERILSINRARNVYKYLKSKGINPYRMTYKGYGNQFPLYKGDRLDRRVEFLIVKI</sequence>
<comment type="subcellular location">
    <subcellularLocation>
        <location evidence="1">Cell outer membrane</location>
    </subcellularLocation>
</comment>
<dbReference type="Proteomes" id="UP000245618">
    <property type="component" value="Unassembled WGS sequence"/>
</dbReference>
<dbReference type="EMBL" id="QCZH01000001">
    <property type="protein sequence ID" value="PWA11590.1"/>
    <property type="molecule type" value="Genomic_DNA"/>
</dbReference>
<dbReference type="InterPro" id="IPR006665">
    <property type="entry name" value="OmpA-like"/>
</dbReference>
<keyword evidence="5" id="KW-0732">Signal</keyword>
<feature type="signal peptide" evidence="5">
    <location>
        <begin position="1"/>
        <end position="18"/>
    </location>
</feature>
<dbReference type="PROSITE" id="PS51123">
    <property type="entry name" value="OMPA_2"/>
    <property type="match status" value="2"/>
</dbReference>
<dbReference type="AlphaFoldDB" id="A0A2U1K250"/>
<dbReference type="SUPFAM" id="SSF103088">
    <property type="entry name" value="OmpA-like"/>
    <property type="match status" value="2"/>
</dbReference>
<proteinExistence type="predicted"/>
<evidence type="ECO:0000256" key="4">
    <source>
        <dbReference type="PROSITE-ProRule" id="PRU00473"/>
    </source>
</evidence>
<dbReference type="CDD" id="cd07185">
    <property type="entry name" value="OmpA_C-like"/>
    <property type="match status" value="2"/>
</dbReference>
<dbReference type="OrthoDB" id="9782229at2"/>
<dbReference type="InterPro" id="IPR036737">
    <property type="entry name" value="OmpA-like_sf"/>
</dbReference>
<dbReference type="RefSeq" id="WP_116760019.1">
    <property type="nucleotide sequence ID" value="NZ_QCZH01000001.1"/>
</dbReference>
<evidence type="ECO:0000256" key="5">
    <source>
        <dbReference type="SAM" id="SignalP"/>
    </source>
</evidence>
<reference evidence="7 8" key="1">
    <citation type="submission" date="2018-04" db="EMBL/GenBank/DDBJ databases">
        <title>Flavobacterium sp. nov., isolated from glacier ice.</title>
        <authorList>
            <person name="Liu Q."/>
            <person name="Xin Y.-H."/>
        </authorList>
    </citation>
    <scope>NUCLEOTIDE SEQUENCE [LARGE SCALE GENOMIC DNA]</scope>
    <source>
        <strain evidence="7 8">LB2P30</strain>
    </source>
</reference>
<name>A0A2U1K250_9FLAO</name>
<keyword evidence="2 4" id="KW-0472">Membrane</keyword>
<dbReference type="PRINTS" id="PR01021">
    <property type="entry name" value="OMPADOMAIN"/>
</dbReference>
<keyword evidence="8" id="KW-1185">Reference proteome</keyword>
<dbReference type="PANTHER" id="PTHR30329">
    <property type="entry name" value="STATOR ELEMENT OF FLAGELLAR MOTOR COMPLEX"/>
    <property type="match status" value="1"/>
</dbReference>
<evidence type="ECO:0000313" key="7">
    <source>
        <dbReference type="EMBL" id="PWA11590.1"/>
    </source>
</evidence>
<keyword evidence="3" id="KW-0998">Cell outer membrane</keyword>
<evidence type="ECO:0000313" key="8">
    <source>
        <dbReference type="Proteomes" id="UP000245618"/>
    </source>
</evidence>
<feature type="domain" description="OmpA-like" evidence="6">
    <location>
        <begin position="17"/>
        <end position="135"/>
    </location>
</feature>
<evidence type="ECO:0000256" key="1">
    <source>
        <dbReference type="ARBA" id="ARBA00004442"/>
    </source>
</evidence>
<comment type="caution">
    <text evidence="7">The sequence shown here is derived from an EMBL/GenBank/DDBJ whole genome shotgun (WGS) entry which is preliminary data.</text>
</comment>
<accession>A0A2U1K250</accession>
<dbReference type="PANTHER" id="PTHR30329:SF21">
    <property type="entry name" value="LIPOPROTEIN YIAD-RELATED"/>
    <property type="match status" value="1"/>
</dbReference>
<protein>
    <submittedName>
        <fullName evidence="7">OmpA family protein</fullName>
    </submittedName>
</protein>
<evidence type="ECO:0000256" key="3">
    <source>
        <dbReference type="ARBA" id="ARBA00023237"/>
    </source>
</evidence>
<organism evidence="7 8">
    <name type="scientific">Flavobacterium laiguense</name>
    <dbReference type="NCBI Taxonomy" id="2169409"/>
    <lineage>
        <taxon>Bacteria</taxon>
        <taxon>Pseudomonadati</taxon>
        <taxon>Bacteroidota</taxon>
        <taxon>Flavobacteriia</taxon>
        <taxon>Flavobacteriales</taxon>
        <taxon>Flavobacteriaceae</taxon>
        <taxon>Flavobacterium</taxon>
    </lineage>
</organism>
<feature type="chain" id="PRO_5015675169" evidence="5">
    <location>
        <begin position="19"/>
        <end position="273"/>
    </location>
</feature>
<evidence type="ECO:0000256" key="2">
    <source>
        <dbReference type="ARBA" id="ARBA00023136"/>
    </source>
</evidence>
<dbReference type="Pfam" id="PF00691">
    <property type="entry name" value="OmpA"/>
    <property type="match status" value="2"/>
</dbReference>
<dbReference type="InterPro" id="IPR006664">
    <property type="entry name" value="OMP_bac"/>
</dbReference>
<gene>
    <name evidence="7" type="ORF">DB891_01935</name>
</gene>